<feature type="domain" description="Protein kinase" evidence="8">
    <location>
        <begin position="11"/>
        <end position="283"/>
    </location>
</feature>
<dbReference type="InterPro" id="IPR008271">
    <property type="entry name" value="Ser/Thr_kinase_AS"/>
</dbReference>
<evidence type="ECO:0000256" key="7">
    <source>
        <dbReference type="SAM" id="MobiDB-lite"/>
    </source>
</evidence>
<dbReference type="Gene3D" id="3.30.200.20">
    <property type="entry name" value="Phosphorylase Kinase, domain 1"/>
    <property type="match status" value="1"/>
</dbReference>
<keyword evidence="10" id="KW-1185">Reference proteome</keyword>
<dbReference type="PROSITE" id="PS50011">
    <property type="entry name" value="PROTEIN_KINASE_DOM"/>
    <property type="match status" value="1"/>
</dbReference>
<dbReference type="SUPFAM" id="SSF48452">
    <property type="entry name" value="TPR-like"/>
    <property type="match status" value="1"/>
</dbReference>
<feature type="region of interest" description="Disordered" evidence="7">
    <location>
        <begin position="285"/>
        <end position="305"/>
    </location>
</feature>
<dbReference type="GO" id="GO:0016301">
    <property type="term" value="F:kinase activity"/>
    <property type="evidence" value="ECO:0007669"/>
    <property type="project" value="UniProtKB-KW"/>
</dbReference>
<evidence type="ECO:0000259" key="8">
    <source>
        <dbReference type="PROSITE" id="PS50011"/>
    </source>
</evidence>
<dbReference type="SMART" id="SM00220">
    <property type="entry name" value="S_TKc"/>
    <property type="match status" value="1"/>
</dbReference>
<proteinExistence type="predicted"/>
<feature type="region of interest" description="Disordered" evidence="7">
    <location>
        <begin position="319"/>
        <end position="338"/>
    </location>
</feature>
<dbReference type="InterPro" id="IPR000719">
    <property type="entry name" value="Prot_kinase_dom"/>
</dbReference>
<evidence type="ECO:0000313" key="10">
    <source>
        <dbReference type="Proteomes" id="UP001596413"/>
    </source>
</evidence>
<dbReference type="Gene3D" id="1.10.510.10">
    <property type="entry name" value="Transferase(Phosphotransferase) domain 1"/>
    <property type="match status" value="1"/>
</dbReference>
<comment type="caution">
    <text evidence="9">The sequence shown here is derived from an EMBL/GenBank/DDBJ whole genome shotgun (WGS) entry which is preliminary data.</text>
</comment>
<dbReference type="InterPro" id="IPR011990">
    <property type="entry name" value="TPR-like_helical_dom_sf"/>
</dbReference>
<evidence type="ECO:0000256" key="1">
    <source>
        <dbReference type="ARBA" id="ARBA00012513"/>
    </source>
</evidence>
<dbReference type="EMBL" id="JBHSZO010000004">
    <property type="protein sequence ID" value="MFC7217258.1"/>
    <property type="molecule type" value="Genomic_DNA"/>
</dbReference>
<dbReference type="CDD" id="cd14014">
    <property type="entry name" value="STKc_PknB_like"/>
    <property type="match status" value="1"/>
</dbReference>
<evidence type="ECO:0000256" key="2">
    <source>
        <dbReference type="ARBA" id="ARBA00022527"/>
    </source>
</evidence>
<keyword evidence="5 9" id="KW-0418">Kinase</keyword>
<dbReference type="EC" id="2.7.11.1" evidence="1"/>
<dbReference type="InterPro" id="IPR011009">
    <property type="entry name" value="Kinase-like_dom_sf"/>
</dbReference>
<dbReference type="PANTHER" id="PTHR43289">
    <property type="entry name" value="MITOGEN-ACTIVATED PROTEIN KINASE KINASE KINASE 20-RELATED"/>
    <property type="match status" value="1"/>
</dbReference>
<dbReference type="PROSITE" id="PS00108">
    <property type="entry name" value="PROTEIN_KINASE_ST"/>
    <property type="match status" value="1"/>
</dbReference>
<dbReference type="RefSeq" id="WP_386411809.1">
    <property type="nucleotide sequence ID" value="NZ_JBHSZO010000004.1"/>
</dbReference>
<gene>
    <name evidence="9" type="ORF">ACFQLX_03585</name>
</gene>
<dbReference type="Gene3D" id="1.25.40.10">
    <property type="entry name" value="Tetratricopeptide repeat domain"/>
    <property type="match status" value="2"/>
</dbReference>
<sequence>MQAGEVLDGRYELVRRLDAGGMGEVWEGVDRRIRRPVAVKMMREEADPAVLDELVTRLGREATAAGRLAHPHIVAVYDYNSTGGGDEPLVYIVMELVRGRSLAAELSGELPPVERAVEWAAQIALALEAAHAPEVGVVHRDLKPGNVMITHGGLVKLCDFGIARFMEGNDTQHTRLTGARMVGTPSYMAPEQCMARPVDGRTDLYALGCLLFAMLTGQPPFPQDRGVLQVMYQQVHELPEPPSLLRPEVPEALDRLVLELLAKDPAGRPDGASQVVDRLRTMLRRAPAAPPPTGEGTGQVGQGAEAFDPDEVIVLEEWTEDEEPPSPDGRTPEADDPRVPVREELRRAHREALAASAAWDAVLQLQDLLVRSEELLEPQDAFLLEVAFDLACATARHGSPERAARMLAELVPAMRESYGQLDERTLYAATLHPWYWAQAGRPEQAVELFGEVLPTLRSVLGDTHGVTAGVRFQQAVQLRAAGDPVGAVRAWQALVPLLRERTAREELPGGMLPEAQRELAACLLEAYGTVEARRMREAVPRLVNLLDSESEQGLAARSVLVRWVAETGGAQEALPSWRVLCSDLVRVLGPDHELTLRVRFWLAEATQEAGQHEAARRQFEQLCRTFPAVLGDEHELTLTARLAALRAACLPGDREEVSRSLPDWHRLVRDLEHTYGEGHELAVDARFHLAVHSASVAPADDSLSLLDTALRRRIVLRGAQEALNLHGRFALAGGYDAVGREAEGLRLWRALYPDLTDTLGVHHELTRATRERLAAVEG</sequence>
<keyword evidence="6" id="KW-0067">ATP-binding</keyword>
<organism evidence="9 10">
    <name type="scientific">Streptomyces polyrhachis</name>
    <dbReference type="NCBI Taxonomy" id="1282885"/>
    <lineage>
        <taxon>Bacteria</taxon>
        <taxon>Bacillati</taxon>
        <taxon>Actinomycetota</taxon>
        <taxon>Actinomycetes</taxon>
        <taxon>Kitasatosporales</taxon>
        <taxon>Streptomycetaceae</taxon>
        <taxon>Streptomyces</taxon>
    </lineage>
</organism>
<protein>
    <recommendedName>
        <fullName evidence="1">non-specific serine/threonine protein kinase</fullName>
        <ecNumber evidence="1">2.7.11.1</ecNumber>
    </recommendedName>
</protein>
<evidence type="ECO:0000256" key="6">
    <source>
        <dbReference type="ARBA" id="ARBA00022840"/>
    </source>
</evidence>
<keyword evidence="4" id="KW-0547">Nucleotide-binding</keyword>
<keyword evidence="2" id="KW-0723">Serine/threonine-protein kinase</keyword>
<dbReference type="Proteomes" id="UP001596413">
    <property type="component" value="Unassembled WGS sequence"/>
</dbReference>
<evidence type="ECO:0000256" key="5">
    <source>
        <dbReference type="ARBA" id="ARBA00022777"/>
    </source>
</evidence>
<name>A0ABW2G960_9ACTN</name>
<evidence type="ECO:0000256" key="3">
    <source>
        <dbReference type="ARBA" id="ARBA00022679"/>
    </source>
</evidence>
<dbReference type="PANTHER" id="PTHR43289:SF6">
    <property type="entry name" value="SERINE_THREONINE-PROTEIN KINASE NEKL-3"/>
    <property type="match status" value="1"/>
</dbReference>
<evidence type="ECO:0000313" key="9">
    <source>
        <dbReference type="EMBL" id="MFC7217258.1"/>
    </source>
</evidence>
<reference evidence="10" key="1">
    <citation type="journal article" date="2019" name="Int. J. Syst. Evol. Microbiol.">
        <title>The Global Catalogue of Microorganisms (GCM) 10K type strain sequencing project: providing services to taxonomists for standard genome sequencing and annotation.</title>
        <authorList>
            <consortium name="The Broad Institute Genomics Platform"/>
            <consortium name="The Broad Institute Genome Sequencing Center for Infectious Disease"/>
            <person name="Wu L."/>
            <person name="Ma J."/>
        </authorList>
    </citation>
    <scope>NUCLEOTIDE SEQUENCE [LARGE SCALE GENOMIC DNA]</scope>
    <source>
        <strain evidence="10">CGMCC 1.13681</strain>
    </source>
</reference>
<dbReference type="Pfam" id="PF00069">
    <property type="entry name" value="Pkinase"/>
    <property type="match status" value="1"/>
</dbReference>
<dbReference type="SUPFAM" id="SSF56112">
    <property type="entry name" value="Protein kinase-like (PK-like)"/>
    <property type="match status" value="1"/>
</dbReference>
<keyword evidence="3" id="KW-0808">Transferase</keyword>
<accession>A0ABW2G960</accession>
<evidence type="ECO:0000256" key="4">
    <source>
        <dbReference type="ARBA" id="ARBA00022741"/>
    </source>
</evidence>